<dbReference type="Gene3D" id="1.10.10.10">
    <property type="entry name" value="Winged helix-like DNA-binding domain superfamily/Winged helix DNA-binding domain"/>
    <property type="match status" value="1"/>
</dbReference>
<keyword evidence="2" id="KW-1185">Reference proteome</keyword>
<dbReference type="InterPro" id="IPR007367">
    <property type="entry name" value="DUF433"/>
</dbReference>
<reference evidence="1 2" key="1">
    <citation type="submission" date="2021-04" db="EMBL/GenBank/DDBJ databases">
        <title>Genomics, taxonomy and metabolism of representatives of sulfur bacteria of the genus Thiothrix: Thiothrix fructosivorans QT, Thiothrix unzii A1T and three new species, Thiothrix subterranea sp. nov., Thiothrix litoralis sp. nov. and 'Candidatus Thiothrix anitrata' sp. nov.</title>
        <authorList>
            <person name="Ravin N.V."/>
            <person name="Smolyakov D."/>
            <person name="Rudenko T.S."/>
            <person name="Mardanov A.V."/>
            <person name="Beletsky A.V."/>
            <person name="Markov N.D."/>
            <person name="Fomenkov A.I."/>
            <person name="Roberts R.J."/>
            <person name="Karnachuk O.V."/>
            <person name="Novikov A."/>
            <person name="Grabovich M.Y."/>
        </authorList>
    </citation>
    <scope>NUCLEOTIDE SEQUENCE [LARGE SCALE GENOMIC DNA]</scope>
    <source>
        <strain evidence="1 2">AS</strain>
    </source>
</reference>
<dbReference type="InterPro" id="IPR009057">
    <property type="entry name" value="Homeodomain-like_sf"/>
</dbReference>
<accession>A0ABX7WWF9</accession>
<proteinExistence type="predicted"/>
<gene>
    <name evidence="1" type="ORF">J9253_08305</name>
</gene>
<evidence type="ECO:0000313" key="2">
    <source>
        <dbReference type="Proteomes" id="UP000672039"/>
    </source>
</evidence>
<dbReference type="PANTHER" id="PTHR34849:SF5">
    <property type="entry name" value="SSL2733 PROTEIN"/>
    <property type="match status" value="1"/>
</dbReference>
<dbReference type="PANTHER" id="PTHR34849">
    <property type="entry name" value="SSL5025 PROTEIN"/>
    <property type="match status" value="1"/>
</dbReference>
<dbReference type="Proteomes" id="UP000672039">
    <property type="component" value="Chromosome"/>
</dbReference>
<protein>
    <submittedName>
        <fullName evidence="1">DUF433 domain-containing protein</fullName>
    </submittedName>
</protein>
<evidence type="ECO:0000313" key="1">
    <source>
        <dbReference type="EMBL" id="QTR47902.1"/>
    </source>
</evidence>
<sequence>MSVMTPNSRITIEAGKRSGKPCIRGLRIAVADVLGWLAAGMSISEILEDFPELEAADVTASLQFAAHREHSMQMLIAA</sequence>
<dbReference type="EMBL" id="CP072801">
    <property type="protein sequence ID" value="QTR47902.1"/>
    <property type="molecule type" value="Genomic_DNA"/>
</dbReference>
<dbReference type="SUPFAM" id="SSF46689">
    <property type="entry name" value="Homeodomain-like"/>
    <property type="match status" value="1"/>
</dbReference>
<name>A0ABX7WWF9_9GAMM</name>
<dbReference type="Pfam" id="PF04255">
    <property type="entry name" value="DUF433"/>
    <property type="match status" value="1"/>
</dbReference>
<dbReference type="InterPro" id="IPR036388">
    <property type="entry name" value="WH-like_DNA-bd_sf"/>
</dbReference>
<organism evidence="1 2">
    <name type="scientific">Thiothrix litoralis</name>
    <dbReference type="NCBI Taxonomy" id="2891210"/>
    <lineage>
        <taxon>Bacteria</taxon>
        <taxon>Pseudomonadati</taxon>
        <taxon>Pseudomonadota</taxon>
        <taxon>Gammaproteobacteria</taxon>
        <taxon>Thiotrichales</taxon>
        <taxon>Thiotrichaceae</taxon>
        <taxon>Thiothrix</taxon>
    </lineage>
</organism>